<evidence type="ECO:0000259" key="6">
    <source>
        <dbReference type="Pfam" id="PF17827"/>
    </source>
</evidence>
<keyword evidence="10" id="KW-1185">Reference proteome</keyword>
<evidence type="ECO:0000313" key="10">
    <source>
        <dbReference type="Proteomes" id="UP000655994"/>
    </source>
</evidence>
<dbReference type="NCBIfam" id="TIGR00536">
    <property type="entry name" value="hemK_fam"/>
    <property type="match status" value="1"/>
</dbReference>
<organism evidence="8 9">
    <name type="scientific">Idiomarina abyssalis</name>
    <dbReference type="NCBI Taxonomy" id="86102"/>
    <lineage>
        <taxon>Bacteria</taxon>
        <taxon>Pseudomonadati</taxon>
        <taxon>Pseudomonadota</taxon>
        <taxon>Gammaproteobacteria</taxon>
        <taxon>Alteromonadales</taxon>
        <taxon>Idiomarinaceae</taxon>
        <taxon>Idiomarina</taxon>
    </lineage>
</organism>
<dbReference type="GO" id="GO:0005840">
    <property type="term" value="C:ribosome"/>
    <property type="evidence" value="ECO:0007669"/>
    <property type="project" value="UniProtKB-KW"/>
</dbReference>
<dbReference type="PIRSF" id="PIRSF037167">
    <property type="entry name" value="Mtase_YfcB_prd"/>
    <property type="match status" value="1"/>
</dbReference>
<dbReference type="InterPro" id="IPR002052">
    <property type="entry name" value="DNA_methylase_N6_adenine_CS"/>
</dbReference>
<dbReference type="GO" id="GO:0036009">
    <property type="term" value="F:protein-glutamine N-methyltransferase activity"/>
    <property type="evidence" value="ECO:0007669"/>
    <property type="project" value="UniProtKB-UniRule"/>
</dbReference>
<dbReference type="Pfam" id="PF05175">
    <property type="entry name" value="MTS"/>
    <property type="match status" value="1"/>
</dbReference>
<feature type="domain" description="Release factor glutamine methyltransferase N-terminal" evidence="6">
    <location>
        <begin position="36"/>
        <end position="94"/>
    </location>
</feature>
<dbReference type="NCBIfam" id="TIGR03534">
    <property type="entry name" value="RF_mod_PrmC"/>
    <property type="match status" value="1"/>
</dbReference>
<evidence type="ECO:0000256" key="3">
    <source>
        <dbReference type="ARBA" id="ARBA00022691"/>
    </source>
</evidence>
<dbReference type="OrthoDB" id="9800643at2"/>
<evidence type="ECO:0000313" key="8">
    <source>
        <dbReference type="EMBL" id="MBJ7315451.1"/>
    </source>
</evidence>
<dbReference type="EMBL" id="JAEMOP010000002">
    <property type="protein sequence ID" value="MBJ7315451.1"/>
    <property type="molecule type" value="Genomic_DNA"/>
</dbReference>
<comment type="function">
    <text evidence="4">Methylates ribosomal protein uL3 on a specific glutamine residue.</text>
</comment>
<reference evidence="8 10" key="1">
    <citation type="submission" date="2020-09" db="EMBL/GenBank/DDBJ databases">
        <title>Draft Genomes of Bacterial Isolates from North Pond Shallow Sediments.</title>
        <authorList>
            <person name="Kiel Reese B."/>
            <person name="Mullis M."/>
            <person name="Weisend R.E."/>
        </authorList>
    </citation>
    <scope>NUCLEOTIDE SEQUENCE</scope>
    <source>
        <strain evidence="8">KJE-2</strain>
        <strain evidence="7 10">KJE-3</strain>
    </source>
</reference>
<dbReference type="NCBIfam" id="TIGR03533">
    <property type="entry name" value="L3_gln_methyl"/>
    <property type="match status" value="1"/>
</dbReference>
<keyword evidence="8" id="KW-0689">Ribosomal protein</keyword>
<name>A0A8I1KDZ5_9GAMM</name>
<sequence>MQVRNLEQAIQELVSIDDIIRWSVTQLNQSDVYYGHGTDNPIDEARALLSYVLQLTTVQLADMGHCRLLTAEKHEFSELLKQRIEQHIPAAYLTHQAWFAGLPFYVDERVLVPRSPIAELVENGFQPWLTQQPRRVLDLCTGGGCIAIACAYAFPEAEVDALDISTEALEVAEFNIEQHGLTHQVTPIQSDLFEAVKAEKYDLIVSNPPYVDAEDMADLPPEYHHEPELGLAAGNDGLILVDKMLLEAPDLLNDGGLFVCEVGNSMPALAEKYPRTPFTWLEFANGGDGVFLLTKEQLIEHKQRETKVS</sequence>
<proteinExistence type="inferred from homology"/>
<gene>
    <name evidence="4 8" type="primary">prmB</name>
    <name evidence="7" type="ORF">JHC10_06355</name>
    <name evidence="8" type="ORF">JHC11_05525</name>
</gene>
<dbReference type="GO" id="GO:0032259">
    <property type="term" value="P:methylation"/>
    <property type="evidence" value="ECO:0007669"/>
    <property type="project" value="UniProtKB-KW"/>
</dbReference>
<dbReference type="PROSITE" id="PS00092">
    <property type="entry name" value="N6_MTASE"/>
    <property type="match status" value="1"/>
</dbReference>
<dbReference type="PANTHER" id="PTHR47806:SF1">
    <property type="entry name" value="RIBOSOMAL PROTEIN UL3 GLUTAMINE METHYLTRANSFERASE"/>
    <property type="match status" value="1"/>
</dbReference>
<evidence type="ECO:0000259" key="5">
    <source>
        <dbReference type="Pfam" id="PF05175"/>
    </source>
</evidence>
<accession>A0A8I1KDZ5</accession>
<keyword evidence="8" id="KW-0687">Ribonucleoprotein</keyword>
<evidence type="ECO:0000256" key="2">
    <source>
        <dbReference type="ARBA" id="ARBA00022679"/>
    </source>
</evidence>
<dbReference type="AlphaFoldDB" id="A0A8I1KDZ5"/>
<dbReference type="FunFam" id="3.40.50.150:FF:000042">
    <property type="entry name" value="50S ribosomal protein L3 glutamine methyltransferase"/>
    <property type="match status" value="1"/>
</dbReference>
<evidence type="ECO:0000256" key="1">
    <source>
        <dbReference type="ARBA" id="ARBA00022603"/>
    </source>
</evidence>
<dbReference type="EMBL" id="JAEMOS010000018">
    <property type="protein sequence ID" value="MBJ7266564.1"/>
    <property type="molecule type" value="Genomic_DNA"/>
</dbReference>
<dbReference type="Proteomes" id="UP000621390">
    <property type="component" value="Unassembled WGS sequence"/>
</dbReference>
<dbReference type="InterPro" id="IPR007848">
    <property type="entry name" value="Small_mtfrase_dom"/>
</dbReference>
<dbReference type="Proteomes" id="UP000655994">
    <property type="component" value="Unassembled WGS sequence"/>
</dbReference>
<dbReference type="EC" id="2.1.1.298" evidence="4"/>
<evidence type="ECO:0000313" key="9">
    <source>
        <dbReference type="Proteomes" id="UP000621390"/>
    </source>
</evidence>
<protein>
    <recommendedName>
        <fullName evidence="4">Ribosomal protein uL3 glutamine methyltransferase</fullName>
        <shortName evidence="4">uL3 MTase</shortName>
        <ecNumber evidence="4">2.1.1.298</ecNumber>
    </recommendedName>
    <alternativeName>
        <fullName evidence="4">N5-glutamine methyltransferase PrmB</fullName>
    </alternativeName>
</protein>
<keyword evidence="2 4" id="KW-0808">Transferase</keyword>
<keyword evidence="1 4" id="KW-0489">Methyltransferase</keyword>
<evidence type="ECO:0000313" key="7">
    <source>
        <dbReference type="EMBL" id="MBJ7266564.1"/>
    </source>
</evidence>
<dbReference type="InterPro" id="IPR029063">
    <property type="entry name" value="SAM-dependent_MTases_sf"/>
</dbReference>
<dbReference type="SUPFAM" id="SSF53335">
    <property type="entry name" value="S-adenosyl-L-methionine-dependent methyltransferases"/>
    <property type="match status" value="1"/>
</dbReference>
<dbReference type="Gene3D" id="3.40.50.150">
    <property type="entry name" value="Vaccinia Virus protein VP39"/>
    <property type="match status" value="1"/>
</dbReference>
<dbReference type="HAMAP" id="MF_02125">
    <property type="entry name" value="L3_methyltr_PrmB"/>
    <property type="match status" value="1"/>
</dbReference>
<dbReference type="Pfam" id="PF17827">
    <property type="entry name" value="PrmC_N"/>
    <property type="match status" value="1"/>
</dbReference>
<dbReference type="CDD" id="cd02440">
    <property type="entry name" value="AdoMet_MTases"/>
    <property type="match status" value="1"/>
</dbReference>
<evidence type="ECO:0000256" key="4">
    <source>
        <dbReference type="HAMAP-Rule" id="MF_02125"/>
    </source>
</evidence>
<feature type="domain" description="Methyltransferase small" evidence="5">
    <location>
        <begin position="132"/>
        <end position="215"/>
    </location>
</feature>
<comment type="caution">
    <text evidence="8">The sequence shown here is derived from an EMBL/GenBank/DDBJ whole genome shotgun (WGS) entry which is preliminary data.</text>
</comment>
<dbReference type="GO" id="GO:0003676">
    <property type="term" value="F:nucleic acid binding"/>
    <property type="evidence" value="ECO:0007669"/>
    <property type="project" value="InterPro"/>
</dbReference>
<dbReference type="InterPro" id="IPR017127">
    <property type="entry name" value="Ribosome_uL3_MTase"/>
</dbReference>
<keyword evidence="3 4" id="KW-0949">S-adenosyl-L-methionine</keyword>
<dbReference type="InterPro" id="IPR019874">
    <property type="entry name" value="RF_methyltr_PrmC"/>
</dbReference>
<comment type="similarity">
    <text evidence="4">Belongs to the protein N5-glutamine methyltransferase family. PrmB subfamily.</text>
</comment>
<dbReference type="InterPro" id="IPR004556">
    <property type="entry name" value="HemK-like"/>
</dbReference>
<dbReference type="PANTHER" id="PTHR47806">
    <property type="entry name" value="50S RIBOSOMAL PROTEIN L3 GLUTAMINE METHYLTRANSFERASE"/>
    <property type="match status" value="1"/>
</dbReference>
<dbReference type="GO" id="GO:0005829">
    <property type="term" value="C:cytosol"/>
    <property type="evidence" value="ECO:0007669"/>
    <property type="project" value="TreeGrafter"/>
</dbReference>
<dbReference type="RefSeq" id="WP_054488251.1">
    <property type="nucleotide sequence ID" value="NZ_FPBE01000001.1"/>
</dbReference>
<comment type="catalytic activity">
    <reaction evidence="4">
        <text>L-glutaminyl-[ribosomal protein uL3] + S-adenosyl-L-methionine = N(5)-methyl-L-glutaminyl-[ribosomal protein uL3] + S-adenosyl-L-homocysteine + H(+)</text>
        <dbReference type="Rhea" id="RHEA:45020"/>
        <dbReference type="Rhea" id="RHEA-COMP:11063"/>
        <dbReference type="Rhea" id="RHEA-COMP:11064"/>
        <dbReference type="ChEBI" id="CHEBI:15378"/>
        <dbReference type="ChEBI" id="CHEBI:30011"/>
        <dbReference type="ChEBI" id="CHEBI:57856"/>
        <dbReference type="ChEBI" id="CHEBI:59789"/>
        <dbReference type="ChEBI" id="CHEBI:61891"/>
        <dbReference type="EC" id="2.1.1.298"/>
    </reaction>
</comment>
<dbReference type="Gene3D" id="1.10.8.10">
    <property type="entry name" value="DNA helicase RuvA subunit, C-terminal domain"/>
    <property type="match status" value="1"/>
</dbReference>
<dbReference type="InterPro" id="IPR040758">
    <property type="entry name" value="PrmC_N"/>
</dbReference>